<protein>
    <recommendedName>
        <fullName evidence="2">DUF2062 domain-containing protein</fullName>
    </recommendedName>
</protein>
<dbReference type="STRING" id="1844006.PhaeoP97_00329"/>
<feature type="domain" description="DUF2062" evidence="2">
    <location>
        <begin position="27"/>
        <end position="193"/>
    </location>
</feature>
<proteinExistence type="predicted"/>
<reference evidence="4" key="1">
    <citation type="submission" date="2016-07" db="EMBL/GenBank/DDBJ databases">
        <title>Phaeobacter portensis sp. nov., a tropodithietic acid producing bacterium isolated from a German harbor.</title>
        <authorList>
            <person name="Freese H.M."/>
            <person name="Bunk B."/>
            <person name="Breider S."/>
            <person name="Brinkhoff T."/>
        </authorList>
    </citation>
    <scope>NUCLEOTIDE SEQUENCE [LARGE SCALE GENOMIC DNA]</scope>
    <source>
        <strain evidence="4">P97</strain>
    </source>
</reference>
<gene>
    <name evidence="3" type="ORF">PhaeoP97_00329</name>
</gene>
<accession>A0A1L3I0Z5</accession>
<keyword evidence="1" id="KW-0472">Membrane</keyword>
<keyword evidence="4" id="KW-1185">Reference proteome</keyword>
<dbReference type="EMBL" id="CP016364">
    <property type="protein sequence ID" value="APG45780.1"/>
    <property type="molecule type" value="Genomic_DNA"/>
</dbReference>
<dbReference type="Pfam" id="PF09835">
    <property type="entry name" value="DUF2062"/>
    <property type="match status" value="1"/>
</dbReference>
<feature type="transmembrane region" description="Helical" evidence="1">
    <location>
        <begin position="50"/>
        <end position="73"/>
    </location>
</feature>
<sequence length="221" mass="24718">MVFRRRDRRPPLRALADFLWPRGGWGRAFHYVKHRVRRLPDSPERIARGVWAGVFTTFTPFYAMHFVVAAIIARLMNGNILAALSGTFFGNPLTYVPIGVASLQTGHWILGTEFDPDVDKSLVGKFLAAGSDLFDNLIALVMDRPADWQGLALFYHEVFFPYLVGGVLPGIITATVCYVLSVPVIRAYQLRRRSKIKAKFDIIKKRAALDAASDKGENGPL</sequence>
<feature type="transmembrane region" description="Helical" evidence="1">
    <location>
        <begin position="162"/>
        <end position="185"/>
    </location>
</feature>
<dbReference type="KEGG" id="php:PhaeoP97_00329"/>
<organism evidence="3 4">
    <name type="scientific">Phaeobacter porticola</name>
    <dbReference type="NCBI Taxonomy" id="1844006"/>
    <lineage>
        <taxon>Bacteria</taxon>
        <taxon>Pseudomonadati</taxon>
        <taxon>Pseudomonadota</taxon>
        <taxon>Alphaproteobacteria</taxon>
        <taxon>Rhodobacterales</taxon>
        <taxon>Roseobacteraceae</taxon>
        <taxon>Phaeobacter</taxon>
    </lineage>
</organism>
<dbReference type="InterPro" id="IPR018639">
    <property type="entry name" value="DUF2062"/>
</dbReference>
<evidence type="ECO:0000259" key="2">
    <source>
        <dbReference type="Pfam" id="PF09835"/>
    </source>
</evidence>
<name>A0A1L3I0Z5_9RHOB</name>
<dbReference type="AlphaFoldDB" id="A0A1L3I0Z5"/>
<evidence type="ECO:0000313" key="4">
    <source>
        <dbReference type="Proteomes" id="UP000183859"/>
    </source>
</evidence>
<evidence type="ECO:0000256" key="1">
    <source>
        <dbReference type="SAM" id="Phobius"/>
    </source>
</evidence>
<dbReference type="PANTHER" id="PTHR40547:SF1">
    <property type="entry name" value="SLL0298 PROTEIN"/>
    <property type="match status" value="1"/>
</dbReference>
<keyword evidence="1" id="KW-1133">Transmembrane helix</keyword>
<dbReference type="RefSeq" id="WP_072503591.1">
    <property type="nucleotide sequence ID" value="NZ_CP016364.1"/>
</dbReference>
<dbReference type="Proteomes" id="UP000183859">
    <property type="component" value="Chromosome"/>
</dbReference>
<dbReference type="OrthoDB" id="7360463at2"/>
<keyword evidence="1" id="KW-0812">Transmembrane</keyword>
<dbReference type="PANTHER" id="PTHR40547">
    <property type="entry name" value="SLL0298 PROTEIN"/>
    <property type="match status" value="1"/>
</dbReference>
<evidence type="ECO:0000313" key="3">
    <source>
        <dbReference type="EMBL" id="APG45780.1"/>
    </source>
</evidence>